<dbReference type="RefSeq" id="WP_406787192.1">
    <property type="nucleotide sequence ID" value="NZ_JBJIAA010000006.1"/>
</dbReference>
<proteinExistence type="inferred from homology"/>
<comment type="caution">
    <text evidence="6">The sequence shown here is derived from an EMBL/GenBank/DDBJ whole genome shotgun (WGS) entry which is preliminary data.</text>
</comment>
<dbReference type="PROSITE" id="PS51935">
    <property type="entry name" value="NLPC_P60"/>
    <property type="match status" value="1"/>
</dbReference>
<feature type="domain" description="NlpC/P60" evidence="5">
    <location>
        <begin position="258"/>
        <end position="380"/>
    </location>
</feature>
<dbReference type="InterPro" id="IPR051202">
    <property type="entry name" value="Peptidase_C40"/>
</dbReference>
<evidence type="ECO:0000256" key="3">
    <source>
        <dbReference type="ARBA" id="ARBA00022801"/>
    </source>
</evidence>
<comment type="similarity">
    <text evidence="1">Belongs to the peptidase C40 family.</text>
</comment>
<dbReference type="Proteomes" id="UP001623592">
    <property type="component" value="Unassembled WGS sequence"/>
</dbReference>
<accession>A0ABW8TDN8</accession>
<dbReference type="SUPFAM" id="SSF54001">
    <property type="entry name" value="Cysteine proteinases"/>
    <property type="match status" value="1"/>
</dbReference>
<evidence type="ECO:0000313" key="7">
    <source>
        <dbReference type="Proteomes" id="UP001623592"/>
    </source>
</evidence>
<keyword evidence="4" id="KW-0788">Thiol protease</keyword>
<dbReference type="Pfam" id="PF00877">
    <property type="entry name" value="NLPC_P60"/>
    <property type="match status" value="1"/>
</dbReference>
<protein>
    <submittedName>
        <fullName evidence="6">C40 family peptidase</fullName>
    </submittedName>
</protein>
<keyword evidence="7" id="KW-1185">Reference proteome</keyword>
<organism evidence="6 7">
    <name type="scientific">Clostridium neuense</name>
    <dbReference type="NCBI Taxonomy" id="1728934"/>
    <lineage>
        <taxon>Bacteria</taxon>
        <taxon>Bacillati</taxon>
        <taxon>Bacillota</taxon>
        <taxon>Clostridia</taxon>
        <taxon>Eubacteriales</taxon>
        <taxon>Clostridiaceae</taxon>
        <taxon>Clostridium</taxon>
    </lineage>
</organism>
<evidence type="ECO:0000259" key="5">
    <source>
        <dbReference type="PROSITE" id="PS51935"/>
    </source>
</evidence>
<dbReference type="InterPro" id="IPR000064">
    <property type="entry name" value="NLP_P60_dom"/>
</dbReference>
<dbReference type="InterPro" id="IPR013783">
    <property type="entry name" value="Ig-like_fold"/>
</dbReference>
<evidence type="ECO:0000256" key="1">
    <source>
        <dbReference type="ARBA" id="ARBA00007074"/>
    </source>
</evidence>
<dbReference type="Gene3D" id="2.60.40.10">
    <property type="entry name" value="Immunoglobulins"/>
    <property type="match status" value="1"/>
</dbReference>
<dbReference type="Gene3D" id="3.90.1720.10">
    <property type="entry name" value="endopeptidase domain like (from Nostoc punctiforme)"/>
    <property type="match status" value="1"/>
</dbReference>
<evidence type="ECO:0000256" key="2">
    <source>
        <dbReference type="ARBA" id="ARBA00022670"/>
    </source>
</evidence>
<evidence type="ECO:0000256" key="4">
    <source>
        <dbReference type="ARBA" id="ARBA00022807"/>
    </source>
</evidence>
<sequence length="381" mass="41450">MKKLKKSIGFFLFVGILLLLSPAVTSKAAALDPKIGLEISNNSTFDVQAPIRIRGWGLNTSGIKAIDIWVDGSWKKSLVKGDGFGYSRPDVKQAYPAYPDADTSGYDYNLKDLSVGTHTLTVWAIGNDGTKTSSTVSITVSSSPKINLELSDNETVPLNQPILLRGWALNSGVSGVDTVDIWVSNGSSSWFNHSLTVNLSRPDVAQLYPNYYNNVNCGYSEYMTFSTPGTYTIYAYAMKGSTKLASTSVTLNVIDPNNHKGQDVVNYAKKFLGVPYVWGGTSSNGFDCSGFVQYVYAHFNVSLPRTSEEQVNLGTPVSKSDLEPGDLVFFNNTYNGVNPTHVGIYVGNGQFIAAGSAGVSYSDLNSNYWTQHYATARRIFN</sequence>
<dbReference type="PANTHER" id="PTHR47053:SF1">
    <property type="entry name" value="MUREIN DD-ENDOPEPTIDASE MEPH-RELATED"/>
    <property type="match status" value="1"/>
</dbReference>
<keyword evidence="3" id="KW-0378">Hydrolase</keyword>
<evidence type="ECO:0000313" key="6">
    <source>
        <dbReference type="EMBL" id="MFL0250527.1"/>
    </source>
</evidence>
<dbReference type="InterPro" id="IPR038765">
    <property type="entry name" value="Papain-like_cys_pep_sf"/>
</dbReference>
<dbReference type="PANTHER" id="PTHR47053">
    <property type="entry name" value="MUREIN DD-ENDOPEPTIDASE MEPH-RELATED"/>
    <property type="match status" value="1"/>
</dbReference>
<gene>
    <name evidence="6" type="ORF">ACJDT4_08845</name>
</gene>
<reference evidence="6 7" key="1">
    <citation type="submission" date="2024-11" db="EMBL/GenBank/DDBJ databases">
        <authorList>
            <person name="Heng Y.C."/>
            <person name="Lim A.C.H."/>
            <person name="Lee J.K.Y."/>
            <person name="Kittelmann S."/>
        </authorList>
    </citation>
    <scope>NUCLEOTIDE SEQUENCE [LARGE SCALE GENOMIC DNA]</scope>
    <source>
        <strain evidence="6 7">WILCCON 0114</strain>
    </source>
</reference>
<dbReference type="EMBL" id="JBJIAA010000006">
    <property type="protein sequence ID" value="MFL0250527.1"/>
    <property type="molecule type" value="Genomic_DNA"/>
</dbReference>
<name>A0ABW8TDN8_9CLOT</name>
<keyword evidence="2" id="KW-0645">Protease</keyword>